<sequence>MATHCGFRFMKHQRSGDGSKQYWKYDKAYGGNGANSFRTTQYILTIMNWIRWLSQWARSSYSITNSNLLRLLWPESFIKRRTQTSETSQNQTSDTSSGSSSSRRCRNFCSKSSPHNWYWWLEQFLLGDSGAEVEEYER</sequence>
<evidence type="ECO:0000256" key="1">
    <source>
        <dbReference type="SAM" id="MobiDB-lite"/>
    </source>
</evidence>
<name>A0A915E4A3_9BILA</name>
<keyword evidence="2" id="KW-1185">Reference proteome</keyword>
<organism evidence="2 3">
    <name type="scientific">Ditylenchus dipsaci</name>
    <dbReference type="NCBI Taxonomy" id="166011"/>
    <lineage>
        <taxon>Eukaryota</taxon>
        <taxon>Metazoa</taxon>
        <taxon>Ecdysozoa</taxon>
        <taxon>Nematoda</taxon>
        <taxon>Chromadorea</taxon>
        <taxon>Rhabditida</taxon>
        <taxon>Tylenchina</taxon>
        <taxon>Tylenchomorpha</taxon>
        <taxon>Sphaerularioidea</taxon>
        <taxon>Anguinidae</taxon>
        <taxon>Anguininae</taxon>
        <taxon>Ditylenchus</taxon>
    </lineage>
</organism>
<feature type="region of interest" description="Disordered" evidence="1">
    <location>
        <begin position="82"/>
        <end position="105"/>
    </location>
</feature>
<protein>
    <submittedName>
        <fullName evidence="3">Uncharacterized protein</fullName>
    </submittedName>
</protein>
<evidence type="ECO:0000313" key="3">
    <source>
        <dbReference type="WBParaSite" id="jg26815"/>
    </source>
</evidence>
<feature type="compositionally biased region" description="Low complexity" evidence="1">
    <location>
        <begin position="84"/>
        <end position="105"/>
    </location>
</feature>
<proteinExistence type="predicted"/>
<dbReference type="WBParaSite" id="jg26815">
    <property type="protein sequence ID" value="jg26815"/>
    <property type="gene ID" value="jg26815"/>
</dbReference>
<evidence type="ECO:0000313" key="2">
    <source>
        <dbReference type="Proteomes" id="UP000887574"/>
    </source>
</evidence>
<accession>A0A915E4A3</accession>
<dbReference type="AlphaFoldDB" id="A0A915E4A3"/>
<reference evidence="3" key="1">
    <citation type="submission" date="2022-11" db="UniProtKB">
        <authorList>
            <consortium name="WormBaseParasite"/>
        </authorList>
    </citation>
    <scope>IDENTIFICATION</scope>
</reference>
<dbReference type="Proteomes" id="UP000887574">
    <property type="component" value="Unplaced"/>
</dbReference>